<proteinExistence type="predicted"/>
<reference evidence="2 3" key="1">
    <citation type="journal article" date="2021" name="Commun. Biol.">
        <title>The genome of Shorea leprosula (Dipterocarpaceae) highlights the ecological relevance of drought in aseasonal tropical rainforests.</title>
        <authorList>
            <person name="Ng K.K.S."/>
            <person name="Kobayashi M.J."/>
            <person name="Fawcett J.A."/>
            <person name="Hatakeyama M."/>
            <person name="Paape T."/>
            <person name="Ng C.H."/>
            <person name="Ang C.C."/>
            <person name="Tnah L.H."/>
            <person name="Lee C.T."/>
            <person name="Nishiyama T."/>
            <person name="Sese J."/>
            <person name="O'Brien M.J."/>
            <person name="Copetti D."/>
            <person name="Mohd Noor M.I."/>
            <person name="Ong R.C."/>
            <person name="Putra M."/>
            <person name="Sireger I.Z."/>
            <person name="Indrioko S."/>
            <person name="Kosugi Y."/>
            <person name="Izuno A."/>
            <person name="Isagi Y."/>
            <person name="Lee S.L."/>
            <person name="Shimizu K.K."/>
        </authorList>
    </citation>
    <scope>NUCLEOTIDE SEQUENCE [LARGE SCALE GENOMIC DNA]</scope>
    <source>
        <strain evidence="2">214</strain>
    </source>
</reference>
<dbReference type="InterPro" id="IPR008930">
    <property type="entry name" value="Terpenoid_cyclase/PrenylTrfase"/>
</dbReference>
<protein>
    <recommendedName>
        <fullName evidence="4">Beta-amyrin synthase</fullName>
    </recommendedName>
</protein>
<dbReference type="EMBL" id="BPVZ01000073">
    <property type="protein sequence ID" value="GKV26802.1"/>
    <property type="molecule type" value="Genomic_DNA"/>
</dbReference>
<evidence type="ECO:0000313" key="2">
    <source>
        <dbReference type="EMBL" id="GKV26802.1"/>
    </source>
</evidence>
<dbReference type="Proteomes" id="UP001054252">
    <property type="component" value="Unassembled WGS sequence"/>
</dbReference>
<evidence type="ECO:0008006" key="4">
    <source>
        <dbReference type="Google" id="ProtNLM"/>
    </source>
</evidence>
<accession>A0AAV5KQ63</accession>
<dbReference type="GO" id="GO:0016104">
    <property type="term" value="P:triterpenoid biosynthetic process"/>
    <property type="evidence" value="ECO:0007669"/>
    <property type="project" value="InterPro"/>
</dbReference>
<gene>
    <name evidence="2" type="ORF">SLEP1_g36036</name>
</gene>
<dbReference type="GO" id="GO:0042300">
    <property type="term" value="F:beta-amyrin synthase activity"/>
    <property type="evidence" value="ECO:0007669"/>
    <property type="project" value="UniProtKB-ARBA"/>
</dbReference>
<keyword evidence="3" id="KW-1185">Reference proteome</keyword>
<evidence type="ECO:0000256" key="1">
    <source>
        <dbReference type="ARBA" id="ARBA00023235"/>
    </source>
</evidence>
<dbReference type="PANTHER" id="PTHR11764">
    <property type="entry name" value="TERPENE CYCLASE/MUTASE FAMILY MEMBER"/>
    <property type="match status" value="1"/>
</dbReference>
<keyword evidence="1" id="KW-0413">Isomerase</keyword>
<organism evidence="2 3">
    <name type="scientific">Rubroshorea leprosula</name>
    <dbReference type="NCBI Taxonomy" id="152421"/>
    <lineage>
        <taxon>Eukaryota</taxon>
        <taxon>Viridiplantae</taxon>
        <taxon>Streptophyta</taxon>
        <taxon>Embryophyta</taxon>
        <taxon>Tracheophyta</taxon>
        <taxon>Spermatophyta</taxon>
        <taxon>Magnoliopsida</taxon>
        <taxon>eudicotyledons</taxon>
        <taxon>Gunneridae</taxon>
        <taxon>Pentapetalae</taxon>
        <taxon>rosids</taxon>
        <taxon>malvids</taxon>
        <taxon>Malvales</taxon>
        <taxon>Dipterocarpaceae</taxon>
        <taxon>Rubroshorea</taxon>
    </lineage>
</organism>
<dbReference type="SUPFAM" id="SSF48239">
    <property type="entry name" value="Terpenoid cyclases/Protein prenyltransferases"/>
    <property type="match status" value="1"/>
</dbReference>
<evidence type="ECO:0000313" key="3">
    <source>
        <dbReference type="Proteomes" id="UP001054252"/>
    </source>
</evidence>
<sequence>MWKLKIGEGVDGTYLYSTNNYVGRQTWEFDPDAGTPEERAQVEEARQNFYRNRRQVKPCSDLLWRMQTTARLGFKLTTCILGHELITGEIWVSYFNGQPKSGFLWLI</sequence>
<name>A0AAV5KQ63_9ROSI</name>
<dbReference type="GO" id="GO:0005811">
    <property type="term" value="C:lipid droplet"/>
    <property type="evidence" value="ECO:0007669"/>
    <property type="project" value="InterPro"/>
</dbReference>
<dbReference type="PANTHER" id="PTHR11764:SF58">
    <property type="entry name" value="BETA-AMYRIN SYNTHASE-RELATED"/>
    <property type="match status" value="1"/>
</dbReference>
<dbReference type="AlphaFoldDB" id="A0AAV5KQ63"/>
<comment type="caution">
    <text evidence="2">The sequence shown here is derived from an EMBL/GenBank/DDBJ whole genome shotgun (WGS) entry which is preliminary data.</text>
</comment>
<dbReference type="InterPro" id="IPR018333">
    <property type="entry name" value="Squalene_cyclase"/>
</dbReference>